<protein>
    <submittedName>
        <fullName evidence="1">Uncharacterized protein</fullName>
    </submittedName>
</protein>
<dbReference type="Proteomes" id="UP000255213">
    <property type="component" value="Unassembled WGS sequence"/>
</dbReference>
<reference evidence="1 2" key="1">
    <citation type="submission" date="2018-06" db="EMBL/GenBank/DDBJ databases">
        <authorList>
            <consortium name="Pathogen Informatics"/>
            <person name="Doyle S."/>
        </authorList>
    </citation>
    <scope>NUCLEOTIDE SEQUENCE [LARGE SCALE GENOMIC DNA]</scope>
    <source>
        <strain evidence="1 2">NCTC12957</strain>
    </source>
</reference>
<sequence>MMRLSLLIFIGEYKAYHTKKGLGQNAPTEKSSLTLL</sequence>
<organism evidence="1 2">
    <name type="scientific">Streptococcus acidominimus</name>
    <dbReference type="NCBI Taxonomy" id="1326"/>
    <lineage>
        <taxon>Bacteria</taxon>
        <taxon>Bacillati</taxon>
        <taxon>Bacillota</taxon>
        <taxon>Bacilli</taxon>
        <taxon>Lactobacillales</taxon>
        <taxon>Streptococcaceae</taxon>
        <taxon>Streptococcus</taxon>
    </lineage>
</organism>
<gene>
    <name evidence="1" type="ORF">NCTC12957_00197</name>
</gene>
<evidence type="ECO:0000313" key="2">
    <source>
        <dbReference type="Proteomes" id="UP000255213"/>
    </source>
</evidence>
<accession>A0A380ICE6</accession>
<name>A0A380ICE6_STRAI</name>
<proteinExistence type="predicted"/>
<evidence type="ECO:0000313" key="1">
    <source>
        <dbReference type="EMBL" id="SUN05415.1"/>
    </source>
</evidence>
<dbReference type="EMBL" id="UHEN01000001">
    <property type="protein sequence ID" value="SUN05415.1"/>
    <property type="molecule type" value="Genomic_DNA"/>
</dbReference>
<dbReference type="AlphaFoldDB" id="A0A380ICE6"/>